<dbReference type="SUPFAM" id="SSF55073">
    <property type="entry name" value="Nucleotide cyclase"/>
    <property type="match status" value="1"/>
</dbReference>
<dbReference type="InterPro" id="IPR011006">
    <property type="entry name" value="CheY-like_superfamily"/>
</dbReference>
<accession>A0AA37TA28</accession>
<evidence type="ECO:0000256" key="4">
    <source>
        <dbReference type="PROSITE-ProRule" id="PRU00169"/>
    </source>
</evidence>
<dbReference type="InterPro" id="IPR050469">
    <property type="entry name" value="Diguanylate_Cyclase"/>
</dbReference>
<reference evidence="7 8" key="1">
    <citation type="journal article" date="2014" name="Int. J. Syst. Evol. Microbiol.">
        <title>Complete genome sequence of Corynebacterium casei LMG S-19264T (=DSM 44701T), isolated from a smear-ripened cheese.</title>
        <authorList>
            <consortium name="US DOE Joint Genome Institute (JGI-PGF)"/>
            <person name="Walter F."/>
            <person name="Albersmeier A."/>
            <person name="Kalinowski J."/>
            <person name="Ruckert C."/>
        </authorList>
    </citation>
    <scope>NUCLEOTIDE SEQUENCE [LARGE SCALE GENOMIC DNA]</scope>
    <source>
        <strain evidence="7 8">NBRC 110095</strain>
    </source>
</reference>
<dbReference type="PANTHER" id="PTHR45138:SF9">
    <property type="entry name" value="DIGUANYLATE CYCLASE DGCM-RELATED"/>
    <property type="match status" value="1"/>
</dbReference>
<dbReference type="EC" id="2.7.7.65" evidence="2"/>
<dbReference type="AlphaFoldDB" id="A0AA37TA28"/>
<dbReference type="PROSITE" id="PS50887">
    <property type="entry name" value="GGDEF"/>
    <property type="match status" value="1"/>
</dbReference>
<evidence type="ECO:0000313" key="8">
    <source>
        <dbReference type="Proteomes" id="UP001156870"/>
    </source>
</evidence>
<comment type="catalytic activity">
    <reaction evidence="3">
        <text>2 GTP = 3',3'-c-di-GMP + 2 diphosphate</text>
        <dbReference type="Rhea" id="RHEA:24898"/>
        <dbReference type="ChEBI" id="CHEBI:33019"/>
        <dbReference type="ChEBI" id="CHEBI:37565"/>
        <dbReference type="ChEBI" id="CHEBI:58805"/>
        <dbReference type="EC" id="2.7.7.65"/>
    </reaction>
</comment>
<dbReference type="RefSeq" id="WP_232592014.1">
    <property type="nucleotide sequence ID" value="NZ_BSPD01000030.1"/>
</dbReference>
<proteinExistence type="predicted"/>
<dbReference type="GO" id="GO:0000160">
    <property type="term" value="P:phosphorelay signal transduction system"/>
    <property type="evidence" value="ECO:0007669"/>
    <property type="project" value="InterPro"/>
</dbReference>
<feature type="modified residue" description="4-aspartylphosphate" evidence="4">
    <location>
        <position position="52"/>
    </location>
</feature>
<name>A0AA37TA28_9GAMM</name>
<dbReference type="InterPro" id="IPR000160">
    <property type="entry name" value="GGDEF_dom"/>
</dbReference>
<evidence type="ECO:0000256" key="1">
    <source>
        <dbReference type="ARBA" id="ARBA00001946"/>
    </source>
</evidence>
<dbReference type="Pfam" id="PF00072">
    <property type="entry name" value="Response_reg"/>
    <property type="match status" value="1"/>
</dbReference>
<dbReference type="PROSITE" id="PS50110">
    <property type="entry name" value="RESPONSE_REGULATORY"/>
    <property type="match status" value="1"/>
</dbReference>
<dbReference type="InterPro" id="IPR029787">
    <property type="entry name" value="Nucleotide_cyclase"/>
</dbReference>
<evidence type="ECO:0000256" key="3">
    <source>
        <dbReference type="ARBA" id="ARBA00034247"/>
    </source>
</evidence>
<organism evidence="7 8">
    <name type="scientific">Marinibactrum halimedae</name>
    <dbReference type="NCBI Taxonomy" id="1444977"/>
    <lineage>
        <taxon>Bacteria</taxon>
        <taxon>Pseudomonadati</taxon>
        <taxon>Pseudomonadota</taxon>
        <taxon>Gammaproteobacteria</taxon>
        <taxon>Cellvibrionales</taxon>
        <taxon>Cellvibrionaceae</taxon>
        <taxon>Marinibactrum</taxon>
    </lineage>
</organism>
<evidence type="ECO:0000256" key="2">
    <source>
        <dbReference type="ARBA" id="ARBA00012528"/>
    </source>
</evidence>
<protein>
    <recommendedName>
        <fullName evidence="2">diguanylate cyclase</fullName>
        <ecNumber evidence="2">2.7.7.65</ecNumber>
    </recommendedName>
</protein>
<dbReference type="FunFam" id="3.30.70.270:FF:000001">
    <property type="entry name" value="Diguanylate cyclase domain protein"/>
    <property type="match status" value="1"/>
</dbReference>
<dbReference type="Proteomes" id="UP001156870">
    <property type="component" value="Unassembled WGS sequence"/>
</dbReference>
<dbReference type="InterPro" id="IPR043128">
    <property type="entry name" value="Rev_trsase/Diguanyl_cyclase"/>
</dbReference>
<dbReference type="SMART" id="SM00448">
    <property type="entry name" value="REC"/>
    <property type="match status" value="1"/>
</dbReference>
<evidence type="ECO:0000313" key="7">
    <source>
        <dbReference type="EMBL" id="GLS25482.1"/>
    </source>
</evidence>
<dbReference type="Pfam" id="PF00990">
    <property type="entry name" value="GGDEF"/>
    <property type="match status" value="1"/>
</dbReference>
<feature type="domain" description="GGDEF" evidence="6">
    <location>
        <begin position="169"/>
        <end position="302"/>
    </location>
</feature>
<dbReference type="InterPro" id="IPR001789">
    <property type="entry name" value="Sig_transdc_resp-reg_receiver"/>
</dbReference>
<evidence type="ECO:0000259" key="6">
    <source>
        <dbReference type="PROSITE" id="PS50887"/>
    </source>
</evidence>
<dbReference type="Gene3D" id="3.40.50.2300">
    <property type="match status" value="1"/>
</dbReference>
<dbReference type="GO" id="GO:0052621">
    <property type="term" value="F:diguanylate cyclase activity"/>
    <property type="evidence" value="ECO:0007669"/>
    <property type="project" value="UniProtKB-EC"/>
</dbReference>
<dbReference type="SMART" id="SM00267">
    <property type="entry name" value="GGDEF"/>
    <property type="match status" value="1"/>
</dbReference>
<keyword evidence="4" id="KW-0597">Phosphoprotein</keyword>
<comment type="cofactor">
    <cofactor evidence="1">
        <name>Mg(2+)</name>
        <dbReference type="ChEBI" id="CHEBI:18420"/>
    </cofactor>
</comment>
<gene>
    <name evidence="7" type="ORF">GCM10007877_11960</name>
</gene>
<keyword evidence="8" id="KW-1185">Reference proteome</keyword>
<dbReference type="SUPFAM" id="SSF52172">
    <property type="entry name" value="CheY-like"/>
    <property type="match status" value="1"/>
</dbReference>
<sequence length="307" mass="34306">MGTILIVDDIPDNIKLLLFELEDDGYRVITATNGREGVDSAIENDPELILLDLHMPVLNGIEALKELKAHSKTHDTPVIIISANDDIEDIIKALDLGAHDYVSKPLVYPVLAARIRSALRIQEQKHALATANDELIRLATQDPLTGINNRRSFFDLSEREISRAERLNLPSCALMMDIDHFKRLNDNYGHNVGDNALIHVTETIQHCIRPSDIFGRYGGEEFVLCCPDTNLSVATSIGERIRHSVEHTPYQHEQTPITITLSIGIALWMPHTHGFEETLKDADTALYAAKRKGRNCCHTYSDNSLSA</sequence>
<dbReference type="NCBIfam" id="TIGR00254">
    <property type="entry name" value="GGDEF"/>
    <property type="match status" value="1"/>
</dbReference>
<dbReference type="CDD" id="cd01949">
    <property type="entry name" value="GGDEF"/>
    <property type="match status" value="1"/>
</dbReference>
<dbReference type="EMBL" id="BSPD01000030">
    <property type="protein sequence ID" value="GLS25482.1"/>
    <property type="molecule type" value="Genomic_DNA"/>
</dbReference>
<dbReference type="PANTHER" id="PTHR45138">
    <property type="entry name" value="REGULATORY COMPONENTS OF SENSORY TRANSDUCTION SYSTEM"/>
    <property type="match status" value="1"/>
</dbReference>
<feature type="domain" description="Response regulatory" evidence="5">
    <location>
        <begin position="3"/>
        <end position="119"/>
    </location>
</feature>
<comment type="caution">
    <text evidence="7">The sequence shown here is derived from an EMBL/GenBank/DDBJ whole genome shotgun (WGS) entry which is preliminary data.</text>
</comment>
<evidence type="ECO:0000259" key="5">
    <source>
        <dbReference type="PROSITE" id="PS50110"/>
    </source>
</evidence>
<dbReference type="Gene3D" id="3.30.70.270">
    <property type="match status" value="1"/>
</dbReference>